<gene>
    <name evidence="6" type="ORF">M5D45_06540</name>
</gene>
<dbReference type="CDD" id="cd06529">
    <property type="entry name" value="S24_LexA-like"/>
    <property type="match status" value="1"/>
</dbReference>
<keyword evidence="1" id="KW-0805">Transcription regulation</keyword>
<evidence type="ECO:0000313" key="7">
    <source>
        <dbReference type="Proteomes" id="UP001056132"/>
    </source>
</evidence>
<keyword evidence="3" id="KW-0804">Transcription</keyword>
<dbReference type="SUPFAM" id="SSF51306">
    <property type="entry name" value="LexA/Signal peptidase"/>
    <property type="match status" value="1"/>
</dbReference>
<protein>
    <submittedName>
        <fullName evidence="6">XRE family transcriptional regulator</fullName>
    </submittedName>
</protein>
<dbReference type="InterPro" id="IPR036286">
    <property type="entry name" value="LexA/Signal_pep-like_sf"/>
</dbReference>
<dbReference type="InterPro" id="IPR010982">
    <property type="entry name" value="Lambda_DNA-bd_dom_sf"/>
</dbReference>
<dbReference type="SMART" id="SM00530">
    <property type="entry name" value="HTH_XRE"/>
    <property type="match status" value="1"/>
</dbReference>
<dbReference type="CDD" id="cd00093">
    <property type="entry name" value="HTH_XRE"/>
    <property type="match status" value="1"/>
</dbReference>
<dbReference type="GO" id="GO:0003677">
    <property type="term" value="F:DNA binding"/>
    <property type="evidence" value="ECO:0007669"/>
    <property type="project" value="UniProtKB-KW"/>
</dbReference>
<dbReference type="Gene3D" id="2.10.109.10">
    <property type="entry name" value="Umud Fragment, subunit A"/>
    <property type="match status" value="1"/>
</dbReference>
<dbReference type="AlphaFoldDB" id="A0AAE9L312"/>
<organism evidence="6 7">
    <name type="scientific">Cupriavidus campinensis</name>
    <dbReference type="NCBI Taxonomy" id="151783"/>
    <lineage>
        <taxon>Bacteria</taxon>
        <taxon>Pseudomonadati</taxon>
        <taxon>Pseudomonadota</taxon>
        <taxon>Betaproteobacteria</taxon>
        <taxon>Burkholderiales</taxon>
        <taxon>Burkholderiaceae</taxon>
        <taxon>Cupriavidus</taxon>
    </lineage>
</organism>
<feature type="domain" description="HTH cro/C1-type" evidence="5">
    <location>
        <begin position="25"/>
        <end position="78"/>
    </location>
</feature>
<reference evidence="6" key="1">
    <citation type="journal article" date="2022" name="Microbiol. Resour. Announc.">
        <title>Genome Sequence of Cupriavidus campinensis Strain G5, a Member of a Bacterial Consortium Capable of Polyethylene Degradation.</title>
        <authorList>
            <person name="Schneider B."/>
            <person name="Pfeiffer F."/>
            <person name="Dyall-Smith M."/>
            <person name="Kunte H.J."/>
        </authorList>
    </citation>
    <scope>NUCLEOTIDE SEQUENCE</scope>
    <source>
        <strain evidence="6">G5</strain>
    </source>
</reference>
<reference evidence="6" key="2">
    <citation type="submission" date="2022-05" db="EMBL/GenBank/DDBJ databases">
        <authorList>
            <person name="Kunte H.-J."/>
        </authorList>
    </citation>
    <scope>NUCLEOTIDE SEQUENCE</scope>
    <source>
        <strain evidence="6">G5</strain>
    </source>
</reference>
<proteinExistence type="predicted"/>
<dbReference type="Pfam" id="PF00717">
    <property type="entry name" value="Peptidase_S24"/>
    <property type="match status" value="1"/>
</dbReference>
<dbReference type="PROSITE" id="PS50943">
    <property type="entry name" value="HTH_CROC1"/>
    <property type="match status" value="1"/>
</dbReference>
<dbReference type="SUPFAM" id="SSF47413">
    <property type="entry name" value="lambda repressor-like DNA-binding domains"/>
    <property type="match status" value="1"/>
</dbReference>
<evidence type="ECO:0000259" key="5">
    <source>
        <dbReference type="PROSITE" id="PS50943"/>
    </source>
</evidence>
<evidence type="ECO:0000256" key="4">
    <source>
        <dbReference type="SAM" id="MobiDB-lite"/>
    </source>
</evidence>
<dbReference type="Proteomes" id="UP001056132">
    <property type="component" value="Chromosome 1"/>
</dbReference>
<dbReference type="InterPro" id="IPR001387">
    <property type="entry name" value="Cro/C1-type_HTH"/>
</dbReference>
<dbReference type="KEGG" id="ccam:M5D45_06540"/>
<keyword evidence="2" id="KW-0238">DNA-binding</keyword>
<evidence type="ECO:0000313" key="6">
    <source>
        <dbReference type="EMBL" id="URF05458.1"/>
    </source>
</evidence>
<evidence type="ECO:0000256" key="3">
    <source>
        <dbReference type="ARBA" id="ARBA00023163"/>
    </source>
</evidence>
<dbReference type="InterPro" id="IPR015927">
    <property type="entry name" value="Peptidase_S24_S26A/B/C"/>
</dbReference>
<dbReference type="Pfam" id="PF01381">
    <property type="entry name" value="HTH_3"/>
    <property type="match status" value="1"/>
</dbReference>
<evidence type="ECO:0000256" key="1">
    <source>
        <dbReference type="ARBA" id="ARBA00023015"/>
    </source>
</evidence>
<evidence type="ECO:0000256" key="2">
    <source>
        <dbReference type="ARBA" id="ARBA00023125"/>
    </source>
</evidence>
<dbReference type="PANTHER" id="PTHR40661:SF3">
    <property type="entry name" value="FELS-1 PROPHAGE TRANSCRIPTIONAL REGULATOR"/>
    <property type="match status" value="1"/>
</dbReference>
<name>A0AAE9L312_9BURK</name>
<sequence>MKKVNSHVVELPNILADMKTIGERLKEARHAANLSQEALARRAGVTQGLIGQIENGRNKGSKHAAALARALNVSADWLESGTGPKERPAAALPDPRGSHALGKAQYNPPKEGDNFEAGPDIKPRPYPEISWVQAGMWTEICENFEAGPEQEWHFSTVDLGPCGFVVRVKGYSMTAPAGMSPSFPNGTLLFVRPDADAEPGKFVIVRRNGNEATFKRLMQIEGQMFLEALNPDWPNRVMLLQPDDVICGVVREARIQL</sequence>
<dbReference type="Gene3D" id="1.10.260.40">
    <property type="entry name" value="lambda repressor-like DNA-binding domains"/>
    <property type="match status" value="1"/>
</dbReference>
<feature type="region of interest" description="Disordered" evidence="4">
    <location>
        <begin position="79"/>
        <end position="122"/>
    </location>
</feature>
<accession>A0AAE9L312</accession>
<dbReference type="EMBL" id="CP097330">
    <property type="protein sequence ID" value="URF05458.1"/>
    <property type="molecule type" value="Genomic_DNA"/>
</dbReference>
<dbReference type="PANTHER" id="PTHR40661">
    <property type="match status" value="1"/>
</dbReference>
<dbReference type="RefSeq" id="WP_250025216.1">
    <property type="nucleotide sequence ID" value="NZ_CP097330.1"/>
</dbReference>
<dbReference type="InterPro" id="IPR039418">
    <property type="entry name" value="LexA-like"/>
</dbReference>